<comment type="caution">
    <text evidence="1">The sequence shown here is derived from an EMBL/GenBank/DDBJ whole genome shotgun (WGS) entry which is preliminary data.</text>
</comment>
<evidence type="ECO:0000313" key="2">
    <source>
        <dbReference type="Proteomes" id="UP000237968"/>
    </source>
</evidence>
<dbReference type="Proteomes" id="UP000237968">
    <property type="component" value="Unassembled WGS sequence"/>
</dbReference>
<gene>
    <name evidence="1" type="ORF">ENSA5_55680</name>
</gene>
<dbReference type="OrthoDB" id="5526731at2"/>
<keyword evidence="2" id="KW-1185">Reference proteome</keyword>
<sequence>MIACNIRLAGVEYMFCDARQRAPSSGRRLTARELRGLLAAHGSNPRVRALLSELDRARPERLRHDLGRRRERPSARAVNALRCYELDTAIPKISPTAIPELAPPVASTFEPSPMFDEQPHWVELCLVGENEEPIPGVRCEVTLPSGKVVRRRSDRHGLVRIEGITTPGACSLTLPDLDQNAWEPA</sequence>
<evidence type="ECO:0000313" key="1">
    <source>
        <dbReference type="EMBL" id="PRP91451.1"/>
    </source>
</evidence>
<reference evidence="1 2" key="1">
    <citation type="submission" date="2018-03" db="EMBL/GenBank/DDBJ databases">
        <title>Draft Genome Sequences of the Obligatory Marine Myxobacteria Enhygromyxa salina SWB005.</title>
        <authorList>
            <person name="Poehlein A."/>
            <person name="Moghaddam J.A."/>
            <person name="Harms H."/>
            <person name="Alanjari M."/>
            <person name="Koenig G.M."/>
            <person name="Daniel R."/>
            <person name="Schaeberle T.F."/>
        </authorList>
    </citation>
    <scope>NUCLEOTIDE SEQUENCE [LARGE SCALE GENOMIC DNA]</scope>
    <source>
        <strain evidence="1 2">SWB005</strain>
    </source>
</reference>
<organism evidence="1 2">
    <name type="scientific">Enhygromyxa salina</name>
    <dbReference type="NCBI Taxonomy" id="215803"/>
    <lineage>
        <taxon>Bacteria</taxon>
        <taxon>Pseudomonadati</taxon>
        <taxon>Myxococcota</taxon>
        <taxon>Polyangia</taxon>
        <taxon>Nannocystales</taxon>
        <taxon>Nannocystaceae</taxon>
        <taxon>Enhygromyxa</taxon>
    </lineage>
</organism>
<dbReference type="RefSeq" id="WP_106394792.1">
    <property type="nucleotide sequence ID" value="NZ_PVNK01000242.1"/>
</dbReference>
<protein>
    <submittedName>
        <fullName evidence="1">Uncharacterized protein</fullName>
    </submittedName>
</protein>
<name>A0A2S9XFJ7_9BACT</name>
<accession>A0A2S9XFJ7</accession>
<proteinExistence type="predicted"/>
<dbReference type="EMBL" id="PVNK01000242">
    <property type="protein sequence ID" value="PRP91451.1"/>
    <property type="molecule type" value="Genomic_DNA"/>
</dbReference>
<dbReference type="AlphaFoldDB" id="A0A2S9XFJ7"/>